<gene>
    <name evidence="1" type="ORF">ETQ85_24405</name>
</gene>
<dbReference type="RefSeq" id="WP_148581612.1">
    <property type="nucleotide sequence ID" value="NZ_SDKK01000041.1"/>
</dbReference>
<comment type="caution">
    <text evidence="1">The sequence shown here is derived from an EMBL/GenBank/DDBJ whole genome shotgun (WGS) entry which is preliminary data.</text>
</comment>
<protein>
    <submittedName>
        <fullName evidence="1">Uncharacterized protein</fullName>
    </submittedName>
</protein>
<accession>A0A6C2CBG2</accession>
<proteinExistence type="predicted"/>
<dbReference type="Proteomes" id="UP000389128">
    <property type="component" value="Unassembled WGS sequence"/>
</dbReference>
<dbReference type="AlphaFoldDB" id="A0A6C2CBG2"/>
<dbReference type="OrthoDB" id="8965601at2"/>
<evidence type="ECO:0000313" key="2">
    <source>
        <dbReference type="Proteomes" id="UP000389128"/>
    </source>
</evidence>
<reference evidence="1 2" key="1">
    <citation type="submission" date="2019-01" db="EMBL/GenBank/DDBJ databases">
        <title>Zoogloea oleivorans genome sequencing and assembly.</title>
        <authorList>
            <person name="Tancsics A."/>
            <person name="Farkas M."/>
            <person name="Kriszt B."/>
            <person name="Maroti G."/>
            <person name="Horvath B."/>
        </authorList>
    </citation>
    <scope>NUCLEOTIDE SEQUENCE [LARGE SCALE GENOMIC DNA]</scope>
    <source>
        <strain evidence="1 2">Buc</strain>
    </source>
</reference>
<evidence type="ECO:0000313" key="1">
    <source>
        <dbReference type="EMBL" id="TYC51430.1"/>
    </source>
</evidence>
<organism evidence="1 2">
    <name type="scientific">Zoogloea oleivorans</name>
    <dbReference type="NCBI Taxonomy" id="1552750"/>
    <lineage>
        <taxon>Bacteria</taxon>
        <taxon>Pseudomonadati</taxon>
        <taxon>Pseudomonadota</taxon>
        <taxon>Betaproteobacteria</taxon>
        <taxon>Rhodocyclales</taxon>
        <taxon>Zoogloeaceae</taxon>
        <taxon>Zoogloea</taxon>
    </lineage>
</organism>
<name>A0A6C2CBG2_9RHOO</name>
<keyword evidence="2" id="KW-1185">Reference proteome</keyword>
<sequence length="110" mass="12898">MIAPNWQPIEALPFIAGMLDDQLHSVRQQVENLERARHRPGVLDSETVSRLQAVFGEQQDLLPVFREQLVRWLELPLDEHQRLEINRLNAVLDQMQDAIRRILSVAENRR</sequence>
<dbReference type="EMBL" id="SDKK01000041">
    <property type="protein sequence ID" value="TYC51430.1"/>
    <property type="molecule type" value="Genomic_DNA"/>
</dbReference>